<evidence type="ECO:0000256" key="6">
    <source>
        <dbReference type="ARBA" id="ARBA00023002"/>
    </source>
</evidence>
<dbReference type="PANTHER" id="PTHR47944:SF16">
    <property type="entry name" value="CYTOCHROME P450 FAMILY 1 SUBFAMILY A POLYPEPTIDE 1"/>
    <property type="match status" value="1"/>
</dbReference>
<evidence type="ECO:0000256" key="9">
    <source>
        <dbReference type="SAM" id="Phobius"/>
    </source>
</evidence>
<dbReference type="InterPro" id="IPR036396">
    <property type="entry name" value="Cyt_P450_sf"/>
</dbReference>
<dbReference type="InterPro" id="IPR001128">
    <property type="entry name" value="Cyt_P450"/>
</dbReference>
<sequence>MGKMGASLSFATAKALLLVLAFINLAIQRLLLLRRPKSKVASGAGGRSSSMVGGGPPARAGALAGGGEPSRDDVQQAAVPVDPPDDGEDGHRHRLRPPRQCPHRRRHLPVVQDITFAAADNPSNAVEWALAEMANAPEVMAKAVEEIDRVVGRERLVQESDIPHLNYAKACIREAFRLHPVAPFNVPHVALADTTVASYRMPKGSHDLGLAETQPSGMSRSASSQSATLIWMMVATWCSRRTSCGSSPSALAAADASHRCLGQPCV</sequence>
<dbReference type="PRINTS" id="PR00463">
    <property type="entry name" value="EP450I"/>
</dbReference>
<dbReference type="GO" id="GO:0016705">
    <property type="term" value="F:oxidoreductase activity, acting on paired donors, with incorporation or reduction of molecular oxygen"/>
    <property type="evidence" value="ECO:0007669"/>
    <property type="project" value="InterPro"/>
</dbReference>
<evidence type="ECO:0000313" key="10">
    <source>
        <dbReference type="EnsemblPlants" id="EMT03337"/>
    </source>
</evidence>
<keyword evidence="5 9" id="KW-1133">Transmembrane helix</keyword>
<dbReference type="SUPFAM" id="SSF48264">
    <property type="entry name" value="Cytochrome P450"/>
    <property type="match status" value="1"/>
</dbReference>
<proteinExistence type="inferred from homology"/>
<dbReference type="EnsemblPlants" id="EMT03337">
    <property type="protein sequence ID" value="EMT03337"/>
    <property type="gene ID" value="F775_22046"/>
</dbReference>
<evidence type="ECO:0000256" key="5">
    <source>
        <dbReference type="ARBA" id="ARBA00022989"/>
    </source>
</evidence>
<dbReference type="Gene3D" id="1.10.630.10">
    <property type="entry name" value="Cytochrome P450"/>
    <property type="match status" value="1"/>
</dbReference>
<dbReference type="GO" id="GO:0020037">
    <property type="term" value="F:heme binding"/>
    <property type="evidence" value="ECO:0007669"/>
    <property type="project" value="InterPro"/>
</dbReference>
<dbReference type="ExpressionAtlas" id="R7W505">
    <property type="expression patterns" value="baseline"/>
</dbReference>
<evidence type="ECO:0000256" key="8">
    <source>
        <dbReference type="SAM" id="MobiDB-lite"/>
    </source>
</evidence>
<name>R7W505_AEGTA</name>
<protein>
    <submittedName>
        <fullName evidence="10">Tyrosine N-monooxygenase</fullName>
    </submittedName>
</protein>
<evidence type="ECO:0000256" key="7">
    <source>
        <dbReference type="ARBA" id="ARBA00023004"/>
    </source>
</evidence>
<dbReference type="PANTHER" id="PTHR47944">
    <property type="entry name" value="CYTOCHROME P450 98A9"/>
    <property type="match status" value="1"/>
</dbReference>
<accession>R7W505</accession>
<keyword evidence="4" id="KW-0479">Metal-binding</keyword>
<evidence type="ECO:0000256" key="1">
    <source>
        <dbReference type="ARBA" id="ARBA00010617"/>
    </source>
</evidence>
<evidence type="ECO:0000256" key="4">
    <source>
        <dbReference type="ARBA" id="ARBA00022723"/>
    </source>
</evidence>
<keyword evidence="9" id="KW-0472">Membrane</keyword>
<keyword evidence="3 9" id="KW-0812">Transmembrane</keyword>
<feature type="transmembrane region" description="Helical" evidence="9">
    <location>
        <begin position="6"/>
        <end position="27"/>
    </location>
</feature>
<evidence type="ECO:0000256" key="3">
    <source>
        <dbReference type="ARBA" id="ARBA00022692"/>
    </source>
</evidence>
<comment type="similarity">
    <text evidence="1">Belongs to the cytochrome P450 family.</text>
</comment>
<keyword evidence="6" id="KW-0560">Oxidoreductase</keyword>
<evidence type="ECO:0000256" key="2">
    <source>
        <dbReference type="ARBA" id="ARBA00022617"/>
    </source>
</evidence>
<reference evidence="10" key="1">
    <citation type="submission" date="2015-06" db="UniProtKB">
        <authorList>
            <consortium name="EnsemblPlants"/>
        </authorList>
    </citation>
    <scope>IDENTIFICATION</scope>
</reference>
<dbReference type="GO" id="GO:0005506">
    <property type="term" value="F:iron ion binding"/>
    <property type="evidence" value="ECO:0007669"/>
    <property type="project" value="InterPro"/>
</dbReference>
<keyword evidence="2" id="KW-0349">Heme</keyword>
<dbReference type="InterPro" id="IPR002401">
    <property type="entry name" value="Cyt_P450_E_grp-I"/>
</dbReference>
<dbReference type="AlphaFoldDB" id="R7W505"/>
<feature type="compositionally biased region" description="Basic residues" evidence="8">
    <location>
        <begin position="92"/>
        <end position="101"/>
    </location>
</feature>
<organism evidence="10">
    <name type="scientific">Aegilops tauschii</name>
    <name type="common">Tausch's goatgrass</name>
    <name type="synonym">Aegilops squarrosa</name>
    <dbReference type="NCBI Taxonomy" id="37682"/>
    <lineage>
        <taxon>Eukaryota</taxon>
        <taxon>Viridiplantae</taxon>
        <taxon>Streptophyta</taxon>
        <taxon>Embryophyta</taxon>
        <taxon>Tracheophyta</taxon>
        <taxon>Spermatophyta</taxon>
        <taxon>Magnoliopsida</taxon>
        <taxon>Liliopsida</taxon>
        <taxon>Poales</taxon>
        <taxon>Poaceae</taxon>
        <taxon>BOP clade</taxon>
        <taxon>Pooideae</taxon>
        <taxon>Triticodae</taxon>
        <taxon>Triticeae</taxon>
        <taxon>Triticinae</taxon>
        <taxon>Aegilops</taxon>
    </lineage>
</organism>
<feature type="region of interest" description="Disordered" evidence="8">
    <location>
        <begin position="38"/>
        <end position="101"/>
    </location>
</feature>
<dbReference type="GO" id="GO:0004497">
    <property type="term" value="F:monooxygenase activity"/>
    <property type="evidence" value="ECO:0007669"/>
    <property type="project" value="InterPro"/>
</dbReference>
<keyword evidence="7" id="KW-0408">Iron</keyword>
<dbReference type="Pfam" id="PF00067">
    <property type="entry name" value="p450"/>
    <property type="match status" value="1"/>
</dbReference>